<protein>
    <recommendedName>
        <fullName evidence="4">Flagellar hook-associated protein 1</fullName>
    </recommendedName>
</protein>
<dbReference type="EMBL" id="CP014145">
    <property type="protein sequence ID" value="AMB58768.1"/>
    <property type="molecule type" value="Genomic_DNA"/>
</dbReference>
<dbReference type="GO" id="GO:0044780">
    <property type="term" value="P:bacterial-type flagellum assembly"/>
    <property type="evidence" value="ECO:0007669"/>
    <property type="project" value="InterPro"/>
</dbReference>
<keyword evidence="9" id="KW-0966">Cell projection</keyword>
<comment type="subcellular location">
    <subcellularLocation>
        <location evidence="1">Bacterial flagellum</location>
    </subcellularLocation>
    <subcellularLocation>
        <location evidence="2">Secreted</location>
    </subcellularLocation>
</comment>
<evidence type="ECO:0000256" key="6">
    <source>
        <dbReference type="ARBA" id="ARBA00023143"/>
    </source>
</evidence>
<organism evidence="9 10">
    <name type="scientific">Microterricola viridarii</name>
    <dbReference type="NCBI Taxonomy" id="412690"/>
    <lineage>
        <taxon>Bacteria</taxon>
        <taxon>Bacillati</taxon>
        <taxon>Actinomycetota</taxon>
        <taxon>Actinomycetes</taxon>
        <taxon>Micrococcales</taxon>
        <taxon>Microbacteriaceae</taxon>
        <taxon>Microterricola</taxon>
    </lineage>
</organism>
<dbReference type="PANTHER" id="PTHR30033:SF1">
    <property type="entry name" value="FLAGELLAR HOOK-ASSOCIATED PROTEIN 1"/>
    <property type="match status" value="1"/>
</dbReference>
<dbReference type="GO" id="GO:0005576">
    <property type="term" value="C:extracellular region"/>
    <property type="evidence" value="ECO:0007669"/>
    <property type="project" value="UniProtKB-SubCell"/>
</dbReference>
<evidence type="ECO:0000259" key="7">
    <source>
        <dbReference type="Pfam" id="PF06429"/>
    </source>
</evidence>
<dbReference type="InterPro" id="IPR053927">
    <property type="entry name" value="FlgK_helical"/>
</dbReference>
<comment type="similarity">
    <text evidence="3">Belongs to the flagella basal body rod proteins family.</text>
</comment>
<evidence type="ECO:0000256" key="4">
    <source>
        <dbReference type="ARBA" id="ARBA00016244"/>
    </source>
</evidence>
<keyword evidence="10" id="KW-1185">Reference proteome</keyword>
<dbReference type="KEGG" id="mvd:AWU67_07715"/>
<dbReference type="SUPFAM" id="SSF64518">
    <property type="entry name" value="Phase 1 flagellin"/>
    <property type="match status" value="1"/>
</dbReference>
<sequence length="471" mass="47697">MSTFSGLNTAYRGLAAAKAGIDVSGQNIANARTEGYTRQRLTTSAIGGPTMAGKFSVGVRPGGGVNIDGIARLGDMHLDARVRASAAVSGFSAVRAGVFSGLEAVLHEPGPNGISTQLQSFWASWQELSNSAGEGAQSGLLLQQSQVLAQQISSTYTEFDNQWTQVRGEVRDLAAELNGAASQLADLNGRIRQATASGGSVNELLDQRNLLTTTIAAIAGGTVRDAGDGTIDVYIGGNALVTGTTARVVNVVGSNTMAGADAAPVTLEWAHRPGTAISLDGGELAGAVSTLAPASSGGAIAKAAASLNDFALKLADAVNTVHRTGVSSDGSTNLEFFAFAAGKPAAQGLTVVPTGAAGIATGGPGLGNSDGSIADKISQLGVGPGSPDSVWSNFVVELGIATRSEKRQADLAALATTSAVGMQLANASVDLDEENVSLLMYQHAYQGAARVMTAVDEMLDVLINRTGLVGR</sequence>
<keyword evidence="9" id="KW-0969">Cilium</keyword>
<proteinExistence type="inferred from homology"/>
<evidence type="ECO:0000259" key="8">
    <source>
        <dbReference type="Pfam" id="PF22638"/>
    </source>
</evidence>
<keyword evidence="5" id="KW-0964">Secreted</keyword>
<dbReference type="NCBIfam" id="TIGR02492">
    <property type="entry name" value="flgK_ends"/>
    <property type="match status" value="1"/>
</dbReference>
<dbReference type="Proteomes" id="UP000058305">
    <property type="component" value="Chromosome"/>
</dbReference>
<evidence type="ECO:0000313" key="9">
    <source>
        <dbReference type="EMBL" id="AMB58768.1"/>
    </source>
</evidence>
<evidence type="ECO:0000256" key="5">
    <source>
        <dbReference type="ARBA" id="ARBA00022525"/>
    </source>
</evidence>
<dbReference type="Pfam" id="PF06429">
    <property type="entry name" value="Flg_bbr_C"/>
    <property type="match status" value="1"/>
</dbReference>
<dbReference type="InterPro" id="IPR002371">
    <property type="entry name" value="FlgK"/>
</dbReference>
<reference evidence="9 10" key="1">
    <citation type="journal article" date="2016" name="J. Biotechnol.">
        <title>First complete genome sequence of a species in the genus Microterricola, an extremophilic cold active enzyme producing bacterial strain ERGS5:02 isolated from Sikkim Himalaya.</title>
        <authorList>
            <person name="Himanshu"/>
            <person name="Swarnkar M.K."/>
            <person name="Singh D."/>
            <person name="Kumar R."/>
        </authorList>
    </citation>
    <scope>NUCLEOTIDE SEQUENCE [LARGE SCALE GENOMIC DNA]</scope>
    <source>
        <strain evidence="9 10">ERGS5:02</strain>
    </source>
</reference>
<evidence type="ECO:0000256" key="1">
    <source>
        <dbReference type="ARBA" id="ARBA00004365"/>
    </source>
</evidence>
<dbReference type="InterPro" id="IPR010930">
    <property type="entry name" value="Flg_bb/hook_C_dom"/>
</dbReference>
<name>A0A0X8E3L3_9MICO</name>
<dbReference type="Pfam" id="PF22638">
    <property type="entry name" value="FlgK_D1"/>
    <property type="match status" value="1"/>
</dbReference>
<feature type="domain" description="Flagellar hook-associated protein FlgK helical" evidence="8">
    <location>
        <begin position="100"/>
        <end position="337"/>
    </location>
</feature>
<gene>
    <name evidence="9" type="ORF">AWU67_07715</name>
</gene>
<dbReference type="GO" id="GO:0009424">
    <property type="term" value="C:bacterial-type flagellum hook"/>
    <property type="evidence" value="ECO:0007669"/>
    <property type="project" value="InterPro"/>
</dbReference>
<dbReference type="AlphaFoldDB" id="A0A0X8E3L3"/>
<evidence type="ECO:0000313" key="10">
    <source>
        <dbReference type="Proteomes" id="UP000058305"/>
    </source>
</evidence>
<keyword evidence="6" id="KW-0975">Bacterial flagellum</keyword>
<dbReference type="PANTHER" id="PTHR30033">
    <property type="entry name" value="FLAGELLAR HOOK-ASSOCIATED PROTEIN 1"/>
    <property type="match status" value="1"/>
</dbReference>
<dbReference type="GO" id="GO:0005198">
    <property type="term" value="F:structural molecule activity"/>
    <property type="evidence" value="ECO:0007669"/>
    <property type="project" value="InterPro"/>
</dbReference>
<dbReference type="OrthoDB" id="9802553at2"/>
<evidence type="ECO:0000256" key="2">
    <source>
        <dbReference type="ARBA" id="ARBA00004613"/>
    </source>
</evidence>
<evidence type="ECO:0000256" key="3">
    <source>
        <dbReference type="ARBA" id="ARBA00009677"/>
    </source>
</evidence>
<dbReference type="RefSeq" id="WP_067227556.1">
    <property type="nucleotide sequence ID" value="NZ_CP014145.1"/>
</dbReference>
<accession>A0A0X8E3L3</accession>
<feature type="domain" description="Flagellar basal-body/hook protein C-terminal" evidence="7">
    <location>
        <begin position="428"/>
        <end position="464"/>
    </location>
</feature>
<reference evidence="10" key="2">
    <citation type="submission" date="2016-01" db="EMBL/GenBank/DDBJ databases">
        <title>First complete genome sequence of a species in the genus Microterricola, an extremophilic cold active enzyme producing strain ERGS5:02 isolated from Sikkim Himalaya.</title>
        <authorList>
            <person name="Kumar R."/>
            <person name="Singh D."/>
            <person name="Swarnkar M.K."/>
        </authorList>
    </citation>
    <scope>NUCLEOTIDE SEQUENCE [LARGE SCALE GENOMIC DNA]</scope>
    <source>
        <strain evidence="10">ERGS5:02</strain>
    </source>
</reference>
<keyword evidence="9" id="KW-0282">Flagellum</keyword>